<dbReference type="EMBL" id="JAUZQC010000023">
    <property type="protein sequence ID" value="KAK5849979.1"/>
    <property type="molecule type" value="Genomic_DNA"/>
</dbReference>
<feature type="domain" description="Glycogen debranching enzyme glucanotransferase" evidence="1">
    <location>
        <begin position="3"/>
        <end position="205"/>
    </location>
</feature>
<dbReference type="GO" id="GO:0005980">
    <property type="term" value="P:glycogen catabolic process"/>
    <property type="evidence" value="ECO:0007669"/>
    <property type="project" value="InterPro"/>
</dbReference>
<evidence type="ECO:0000313" key="3">
    <source>
        <dbReference type="Proteomes" id="UP001346869"/>
    </source>
</evidence>
<organism evidence="2 3">
    <name type="scientific">Eleginops maclovinus</name>
    <name type="common">Patagonian blennie</name>
    <name type="synonym">Eleginus maclovinus</name>
    <dbReference type="NCBI Taxonomy" id="56733"/>
    <lineage>
        <taxon>Eukaryota</taxon>
        <taxon>Metazoa</taxon>
        <taxon>Chordata</taxon>
        <taxon>Craniata</taxon>
        <taxon>Vertebrata</taxon>
        <taxon>Euteleostomi</taxon>
        <taxon>Actinopterygii</taxon>
        <taxon>Neopterygii</taxon>
        <taxon>Teleostei</taxon>
        <taxon>Neoteleostei</taxon>
        <taxon>Acanthomorphata</taxon>
        <taxon>Eupercaria</taxon>
        <taxon>Perciformes</taxon>
        <taxon>Notothenioidei</taxon>
        <taxon>Eleginopidae</taxon>
        <taxon>Eleginops</taxon>
    </lineage>
</organism>
<dbReference type="PANTHER" id="PTHR10569">
    <property type="entry name" value="GLYCOGEN DEBRANCHING ENZYME"/>
    <property type="match status" value="1"/>
</dbReference>
<comment type="caution">
    <text evidence="2">The sequence shown here is derived from an EMBL/GenBank/DDBJ whole genome shotgun (WGS) entry which is preliminary data.</text>
</comment>
<dbReference type="InterPro" id="IPR010401">
    <property type="entry name" value="AGL/Gdb1"/>
</dbReference>
<gene>
    <name evidence="2" type="ORF">PBY51_014270</name>
</gene>
<dbReference type="PANTHER" id="PTHR10569:SF2">
    <property type="entry name" value="GLYCOGEN DEBRANCHING ENZYME"/>
    <property type="match status" value="1"/>
</dbReference>
<dbReference type="GO" id="GO:0004134">
    <property type="term" value="F:4-alpha-glucanotransferase activity"/>
    <property type="evidence" value="ECO:0007669"/>
    <property type="project" value="InterPro"/>
</dbReference>
<dbReference type="Proteomes" id="UP001346869">
    <property type="component" value="Unassembled WGS sequence"/>
</dbReference>
<dbReference type="AlphaFoldDB" id="A0AAN7WYQ6"/>
<dbReference type="Pfam" id="PF14701">
    <property type="entry name" value="hDGE_amylase"/>
    <property type="match status" value="1"/>
</dbReference>
<name>A0AAN7WYQ6_ELEMC</name>
<evidence type="ECO:0000313" key="2">
    <source>
        <dbReference type="EMBL" id="KAK5849979.1"/>
    </source>
</evidence>
<dbReference type="GO" id="GO:0004135">
    <property type="term" value="F:amylo-alpha-1,6-glucosidase activity"/>
    <property type="evidence" value="ECO:0007669"/>
    <property type="project" value="InterPro"/>
</dbReference>
<reference evidence="2 3" key="2">
    <citation type="journal article" date="2023" name="Mol. Biol. Evol.">
        <title>Genomics of Secondarily Temperate Adaptation in the Only Non-Antarctic Icefish.</title>
        <authorList>
            <person name="Rivera-Colon A.G."/>
            <person name="Rayamajhi N."/>
            <person name="Minhas B.F."/>
            <person name="Madrigal G."/>
            <person name="Bilyk K.T."/>
            <person name="Yoon V."/>
            <person name="Hune M."/>
            <person name="Gregory S."/>
            <person name="Cheng C.H.C."/>
            <person name="Catchen J.M."/>
        </authorList>
    </citation>
    <scope>NUCLEOTIDE SEQUENCE [LARGE SCALE GENOMIC DNA]</scope>
    <source>
        <strain evidence="2">JMC-PN-2008</strain>
    </source>
</reference>
<dbReference type="InterPro" id="IPR032792">
    <property type="entry name" value="AGL_glucanoTrfase"/>
</dbReference>
<keyword evidence="3" id="KW-1185">Reference proteome</keyword>
<evidence type="ECO:0000259" key="1">
    <source>
        <dbReference type="Pfam" id="PF14701"/>
    </source>
</evidence>
<accession>A0AAN7WYQ6</accession>
<protein>
    <recommendedName>
        <fullName evidence="1">Glycogen debranching enzyme glucanotransferase domain-containing protein</fullName>
    </recommendedName>
</protein>
<reference evidence="2 3" key="1">
    <citation type="journal article" date="2023" name="Genes (Basel)">
        <title>Chromosome-Level Genome Assembly and Circadian Gene Repertoire of the Patagonia Blennie Eleginops maclovinus-The Closest Ancestral Proxy of Antarctic Cryonotothenioids.</title>
        <authorList>
            <person name="Cheng C.C."/>
            <person name="Rivera-Colon A.G."/>
            <person name="Minhas B.F."/>
            <person name="Wilson L."/>
            <person name="Rayamajhi N."/>
            <person name="Vargas-Chacoff L."/>
            <person name="Catchen J.M."/>
        </authorList>
    </citation>
    <scope>NUCLEOTIDE SEQUENCE [LARGE SCALE GENOMIC DNA]</scope>
    <source>
        <strain evidence="2">JMC-PN-2008</strain>
    </source>
</reference>
<proteinExistence type="predicted"/>
<sequence>MNALRGILWEEVFSRLRLWEFLQVSVDEAVEQFRQQLQAGRLGVKSTSSSDFKKELTILQDPQHRRFGSTVDLNSAFDMFTPHSKSPSDIRKCCLCFRKGLEELNLELYKEMNHHAQQATKCIVENVFDERISDHGPKLGPVTRKYPLCSRYFIFPFKELTFDEEMQLLEQREKACHFLAHDGFVKENDLLRNSAEPGSQVYLRENCSVRVTLSSFVMERNQRTVLTCGPI</sequence>